<evidence type="ECO:0000256" key="4">
    <source>
        <dbReference type="ARBA" id="ARBA00022989"/>
    </source>
</evidence>
<keyword evidence="2" id="KW-1003">Cell membrane</keyword>
<organism evidence="7">
    <name type="scientific">Thermodesulfatator atlanticus</name>
    <dbReference type="NCBI Taxonomy" id="501497"/>
    <lineage>
        <taxon>Bacteria</taxon>
        <taxon>Pseudomonadati</taxon>
        <taxon>Thermodesulfobacteriota</taxon>
        <taxon>Thermodesulfobacteria</taxon>
        <taxon>Thermodesulfobacteriales</taxon>
        <taxon>Thermodesulfatatoraceae</taxon>
        <taxon>Thermodesulfatator</taxon>
    </lineage>
</organism>
<keyword evidence="5 6" id="KW-0472">Membrane</keyword>
<evidence type="ECO:0000256" key="3">
    <source>
        <dbReference type="ARBA" id="ARBA00022692"/>
    </source>
</evidence>
<dbReference type="InterPro" id="IPR020948">
    <property type="entry name" value="P_starv_induced_PsiE-like"/>
</dbReference>
<keyword evidence="4 6" id="KW-1133">Transmembrane helix</keyword>
<keyword evidence="3 6" id="KW-0812">Transmembrane</keyword>
<dbReference type="GO" id="GO:0005886">
    <property type="term" value="C:plasma membrane"/>
    <property type="evidence" value="ECO:0007669"/>
    <property type="project" value="UniProtKB-SubCell"/>
</dbReference>
<protein>
    <submittedName>
        <fullName evidence="7">Diguanylate cyclase</fullName>
    </submittedName>
</protein>
<dbReference type="EMBL" id="DROK01000093">
    <property type="protein sequence ID" value="HHI96840.1"/>
    <property type="molecule type" value="Genomic_DNA"/>
</dbReference>
<evidence type="ECO:0000313" key="7">
    <source>
        <dbReference type="EMBL" id="HHI96840.1"/>
    </source>
</evidence>
<accession>A0A7V5U278</accession>
<dbReference type="Pfam" id="PF06146">
    <property type="entry name" value="PsiE"/>
    <property type="match status" value="1"/>
</dbReference>
<proteinExistence type="predicted"/>
<reference evidence="7" key="1">
    <citation type="journal article" date="2020" name="mSystems">
        <title>Genome- and Community-Level Interaction Insights into Carbon Utilization and Element Cycling Functions of Hydrothermarchaeota in Hydrothermal Sediment.</title>
        <authorList>
            <person name="Zhou Z."/>
            <person name="Liu Y."/>
            <person name="Xu W."/>
            <person name="Pan J."/>
            <person name="Luo Z.H."/>
            <person name="Li M."/>
        </authorList>
    </citation>
    <scope>NUCLEOTIDE SEQUENCE [LARGE SCALE GENOMIC DNA]</scope>
    <source>
        <strain evidence="7">HyVt-533</strain>
    </source>
</reference>
<comment type="subcellular location">
    <subcellularLocation>
        <location evidence="1">Cell membrane</location>
        <topology evidence="1">Multi-pass membrane protein</topology>
    </subcellularLocation>
</comment>
<feature type="transmembrane region" description="Helical" evidence="6">
    <location>
        <begin position="91"/>
        <end position="111"/>
    </location>
</feature>
<name>A0A7V5U278_9BACT</name>
<sequence length="149" mass="17256">MKSRFLDEWRTLTLYEKFEQIISLILTAIIASVILVALGGVIRETYFLLFKVNWEIIDHKFFQKIFGMIMTLLIALEFKHSILKVSLRKEGIVQIKTVILIALLALVRKFIIIDLKAVSPAKLAALAFAVLVLGGLYWLLREQYLRYRT</sequence>
<evidence type="ECO:0000256" key="6">
    <source>
        <dbReference type="SAM" id="Phobius"/>
    </source>
</evidence>
<feature type="transmembrane region" description="Helical" evidence="6">
    <location>
        <begin position="21"/>
        <end position="41"/>
    </location>
</feature>
<comment type="caution">
    <text evidence="7">The sequence shown here is derived from an EMBL/GenBank/DDBJ whole genome shotgun (WGS) entry which is preliminary data.</text>
</comment>
<evidence type="ECO:0000256" key="2">
    <source>
        <dbReference type="ARBA" id="ARBA00022475"/>
    </source>
</evidence>
<feature type="transmembrane region" description="Helical" evidence="6">
    <location>
        <begin position="123"/>
        <end position="140"/>
    </location>
</feature>
<feature type="transmembrane region" description="Helical" evidence="6">
    <location>
        <begin position="61"/>
        <end position="79"/>
    </location>
</feature>
<evidence type="ECO:0000256" key="1">
    <source>
        <dbReference type="ARBA" id="ARBA00004651"/>
    </source>
</evidence>
<dbReference type="AlphaFoldDB" id="A0A7V5U278"/>
<dbReference type="Proteomes" id="UP000886101">
    <property type="component" value="Unassembled WGS sequence"/>
</dbReference>
<evidence type="ECO:0000256" key="5">
    <source>
        <dbReference type="ARBA" id="ARBA00023136"/>
    </source>
</evidence>
<gene>
    <name evidence="7" type="ORF">ENJ96_03215</name>
</gene>